<dbReference type="InterPro" id="IPR000008">
    <property type="entry name" value="C2_dom"/>
</dbReference>
<accession>A0A6A5BI93</accession>
<reference evidence="4 5" key="1">
    <citation type="journal article" date="2019" name="Sci. Rep.">
        <title>Nanopore sequencing improves the draft genome of the human pathogenic amoeba Naegleria fowleri.</title>
        <authorList>
            <person name="Liechti N."/>
            <person name="Schurch N."/>
            <person name="Bruggmann R."/>
            <person name="Wittwer M."/>
        </authorList>
    </citation>
    <scope>NUCLEOTIDE SEQUENCE [LARGE SCALE GENOMIC DNA]</scope>
    <source>
        <strain evidence="4 5">ATCC 30894</strain>
    </source>
</reference>
<dbReference type="AlphaFoldDB" id="A0A6A5BI93"/>
<proteinExistence type="predicted"/>
<organism evidence="4 5">
    <name type="scientific">Naegleria fowleri</name>
    <name type="common">Brain eating amoeba</name>
    <dbReference type="NCBI Taxonomy" id="5763"/>
    <lineage>
        <taxon>Eukaryota</taxon>
        <taxon>Discoba</taxon>
        <taxon>Heterolobosea</taxon>
        <taxon>Tetramitia</taxon>
        <taxon>Eutetramitia</taxon>
        <taxon>Vahlkampfiidae</taxon>
        <taxon>Naegleria</taxon>
    </lineage>
</organism>
<dbReference type="Gene3D" id="2.60.40.150">
    <property type="entry name" value="C2 domain"/>
    <property type="match status" value="1"/>
</dbReference>
<dbReference type="Proteomes" id="UP000444721">
    <property type="component" value="Unassembled WGS sequence"/>
</dbReference>
<dbReference type="EMBL" id="VFQX01000037">
    <property type="protein sequence ID" value="KAF0976677.1"/>
    <property type="molecule type" value="Genomic_DNA"/>
</dbReference>
<dbReference type="PROSITE" id="PS50004">
    <property type="entry name" value="C2"/>
    <property type="match status" value="1"/>
</dbReference>
<dbReference type="OrthoDB" id="270970at2759"/>
<evidence type="ECO:0000259" key="3">
    <source>
        <dbReference type="PROSITE" id="PS50004"/>
    </source>
</evidence>
<dbReference type="OMA" id="MSELYVP"/>
<gene>
    <name evidence="4" type="ORF">FDP41_004576</name>
</gene>
<dbReference type="VEuPathDB" id="AmoebaDB:NF0114680"/>
<dbReference type="CDD" id="cd00030">
    <property type="entry name" value="C2"/>
    <property type="match status" value="1"/>
</dbReference>
<dbReference type="GO" id="GO:0005509">
    <property type="term" value="F:calcium ion binding"/>
    <property type="evidence" value="ECO:0007669"/>
    <property type="project" value="TreeGrafter"/>
</dbReference>
<keyword evidence="1" id="KW-0479">Metal-binding</keyword>
<feature type="domain" description="C2" evidence="3">
    <location>
        <begin position="5"/>
        <end position="133"/>
    </location>
</feature>
<dbReference type="GeneID" id="68111794"/>
<dbReference type="GO" id="GO:0016020">
    <property type="term" value="C:membrane"/>
    <property type="evidence" value="ECO:0007669"/>
    <property type="project" value="TreeGrafter"/>
</dbReference>
<dbReference type="SUPFAM" id="SSF49562">
    <property type="entry name" value="C2 domain (Calcium/lipid-binding domain, CaLB)"/>
    <property type="match status" value="1"/>
</dbReference>
<sequence>MTPQPFVPPTMNQPHNMDPKQGHILHMKIHCGRNLPKADTFGTIDAYAVVHIPLLNTNDVGSLSRAIHKTKIIPNQVDPVWKFRIYQHDVDLSKNIEIQIFDHDSLSENDLVATCEIPLSGQLLASGPIYKKEFVLNTVGKYKPYRSGSSSSIVVSLGIGSSHETVCTKLMTSFPSSVIHQDVMKKNIVFPLGFSNLCMKISMKKHLKISVLDCNPTRNLVVHFEIPGRDFRSKMTFHQTPKNVQGYQMYRQVKLKKPINLFKGYFPYIKLVTSPFVVVENCKMNEITKKHGWTGMLDYSTAKKTLHNIIPDDRHENIYMIEPYYYLKCDWDSSNSDQKVGILDPYRSQGYHVEITHKNKSGSEIEYYAAPKRLLETQHYCGACSEVNDLSYPVLHSDINILLLKKTQPVCYDLFTFAPVL</sequence>
<comment type="caution">
    <text evidence="4">The sequence shown here is derived from an EMBL/GenBank/DDBJ whole genome shotgun (WGS) entry which is preliminary data.</text>
</comment>
<dbReference type="InterPro" id="IPR035892">
    <property type="entry name" value="C2_domain_sf"/>
</dbReference>
<evidence type="ECO:0000313" key="4">
    <source>
        <dbReference type="EMBL" id="KAF0976677.1"/>
    </source>
</evidence>
<dbReference type="VEuPathDB" id="AmoebaDB:FDP41_004576"/>
<protein>
    <recommendedName>
        <fullName evidence="3">C2 domain-containing protein</fullName>
    </recommendedName>
</protein>
<dbReference type="VEuPathDB" id="AmoebaDB:NfTy_082550"/>
<dbReference type="Pfam" id="PF00168">
    <property type="entry name" value="C2"/>
    <property type="match status" value="1"/>
</dbReference>
<dbReference type="SMART" id="SM00239">
    <property type="entry name" value="C2"/>
    <property type="match status" value="1"/>
</dbReference>
<keyword evidence="2" id="KW-0106">Calcium</keyword>
<evidence type="ECO:0000256" key="2">
    <source>
        <dbReference type="ARBA" id="ARBA00022837"/>
    </source>
</evidence>
<name>A0A6A5BI93_NAEFO</name>
<dbReference type="PANTHER" id="PTHR45911">
    <property type="entry name" value="C2 DOMAIN-CONTAINING PROTEIN"/>
    <property type="match status" value="1"/>
</dbReference>
<dbReference type="RefSeq" id="XP_044561390.1">
    <property type="nucleotide sequence ID" value="XM_044708005.1"/>
</dbReference>
<dbReference type="PANTHER" id="PTHR45911:SF4">
    <property type="entry name" value="MULTIPLE C2 AND TRANSMEMBRANE DOMAIN-CONTAINING PROTEIN"/>
    <property type="match status" value="1"/>
</dbReference>
<keyword evidence="5" id="KW-1185">Reference proteome</keyword>
<evidence type="ECO:0000313" key="5">
    <source>
        <dbReference type="Proteomes" id="UP000444721"/>
    </source>
</evidence>
<evidence type="ECO:0000256" key="1">
    <source>
        <dbReference type="ARBA" id="ARBA00022723"/>
    </source>
</evidence>